<evidence type="ECO:0000256" key="1">
    <source>
        <dbReference type="ARBA" id="ARBA00022475"/>
    </source>
</evidence>
<keyword evidence="4" id="KW-0564">Palmitate</keyword>
<keyword evidence="1" id="KW-1003">Cell membrane</keyword>
<reference evidence="7 8" key="1">
    <citation type="journal article" date="2014" name="Genome Announc.">
        <title>Draft Genome Sequence of Kocuria palustris PEL.</title>
        <authorList>
            <person name="Sharma G."/>
            <person name="Khatri I."/>
            <person name="Subramanian S."/>
        </authorList>
    </citation>
    <scope>NUCLEOTIDE SEQUENCE [LARGE SCALE GENOMIC DNA]</scope>
    <source>
        <strain evidence="7 8">PEL</strain>
    </source>
</reference>
<evidence type="ECO:0000256" key="3">
    <source>
        <dbReference type="ARBA" id="ARBA00023136"/>
    </source>
</evidence>
<evidence type="ECO:0000256" key="4">
    <source>
        <dbReference type="ARBA" id="ARBA00023139"/>
    </source>
</evidence>
<evidence type="ECO:0000256" key="5">
    <source>
        <dbReference type="ARBA" id="ARBA00023288"/>
    </source>
</evidence>
<sequence length="193" mass="20548">MNSKQIRSTAIATGAASLLFLGSGVAAQAAPACPGTDPTDPYEADQAAAAEKCDGLTGQEAFDKKADDLPDSDDGHYTWTADSGIADTEHYDPCDGLSAITVSYATDEGVPAGSPGYFIVMLFHDGEYLGTDTAEAYEWTPEIERVDDDTLSIEYPYGHRDDAVGFEGTTESTFTWDEASDSVEHSGEFPDTF</sequence>
<dbReference type="InterPro" id="IPR025971">
    <property type="entry name" value="LppP/LprE"/>
</dbReference>
<keyword evidence="5" id="KW-0449">Lipoprotein</keyword>
<gene>
    <name evidence="7" type="ORF">C884_01239</name>
</gene>
<dbReference type="Proteomes" id="UP000009877">
    <property type="component" value="Unassembled WGS sequence"/>
</dbReference>
<name>M2YB28_9MICC</name>
<proteinExistence type="predicted"/>
<comment type="caution">
    <text evidence="7">The sequence shown here is derived from an EMBL/GenBank/DDBJ whole genome shotgun (WGS) entry which is preliminary data.</text>
</comment>
<organism evidence="7 8">
    <name type="scientific">Kocuria palustris PEL</name>
    <dbReference type="NCBI Taxonomy" id="1236550"/>
    <lineage>
        <taxon>Bacteria</taxon>
        <taxon>Bacillati</taxon>
        <taxon>Actinomycetota</taxon>
        <taxon>Actinomycetes</taxon>
        <taxon>Micrococcales</taxon>
        <taxon>Micrococcaceae</taxon>
        <taxon>Kocuria</taxon>
    </lineage>
</organism>
<dbReference type="EMBL" id="ANHZ02000020">
    <property type="protein sequence ID" value="EME35839.1"/>
    <property type="molecule type" value="Genomic_DNA"/>
</dbReference>
<evidence type="ECO:0000313" key="7">
    <source>
        <dbReference type="EMBL" id="EME35839.1"/>
    </source>
</evidence>
<keyword evidence="8" id="KW-1185">Reference proteome</keyword>
<evidence type="ECO:0000256" key="6">
    <source>
        <dbReference type="SAM" id="SignalP"/>
    </source>
</evidence>
<feature type="chain" id="PRO_5004030071" description="LppP/LprE family lipoprotein" evidence="6">
    <location>
        <begin position="30"/>
        <end position="193"/>
    </location>
</feature>
<keyword evidence="3" id="KW-0472">Membrane</keyword>
<evidence type="ECO:0000256" key="2">
    <source>
        <dbReference type="ARBA" id="ARBA00022729"/>
    </source>
</evidence>
<dbReference type="Pfam" id="PF14041">
    <property type="entry name" value="Lipoprotein_21"/>
    <property type="match status" value="1"/>
</dbReference>
<protein>
    <recommendedName>
        <fullName evidence="9">LppP/LprE family lipoprotein</fullName>
    </recommendedName>
</protein>
<dbReference type="AlphaFoldDB" id="M2YB28"/>
<feature type="signal peptide" evidence="6">
    <location>
        <begin position="1"/>
        <end position="29"/>
    </location>
</feature>
<dbReference type="RefSeq" id="WP_006215465.1">
    <property type="nucleotide sequence ID" value="NZ_ANHZ02000020.1"/>
</dbReference>
<evidence type="ECO:0000313" key="8">
    <source>
        <dbReference type="Proteomes" id="UP000009877"/>
    </source>
</evidence>
<accession>M2YB28</accession>
<keyword evidence="2 6" id="KW-0732">Signal</keyword>
<evidence type="ECO:0008006" key="9">
    <source>
        <dbReference type="Google" id="ProtNLM"/>
    </source>
</evidence>